<dbReference type="GO" id="GO:0008270">
    <property type="term" value="F:zinc ion binding"/>
    <property type="evidence" value="ECO:0007669"/>
    <property type="project" value="UniProtKB-KW"/>
</dbReference>
<feature type="domain" description="FYVE-type" evidence="6">
    <location>
        <begin position="275"/>
        <end position="342"/>
    </location>
</feature>
<accession>A0AAD5QDC7</accession>
<evidence type="ECO:0000256" key="4">
    <source>
        <dbReference type="PROSITE-ProRule" id="PRU00091"/>
    </source>
</evidence>
<comment type="caution">
    <text evidence="7">The sequence shown here is derived from an EMBL/GenBank/DDBJ whole genome shotgun (WGS) entry which is preliminary data.</text>
</comment>
<dbReference type="CDD" id="cd00065">
    <property type="entry name" value="FYVE_like_SF"/>
    <property type="match status" value="1"/>
</dbReference>
<evidence type="ECO:0000256" key="2">
    <source>
        <dbReference type="ARBA" id="ARBA00022771"/>
    </source>
</evidence>
<dbReference type="Gene3D" id="3.30.530.20">
    <property type="match status" value="1"/>
</dbReference>
<dbReference type="PANTHER" id="PTHR13510">
    <property type="entry name" value="FYVE-FINGER-CONTAINING RAB5 EFFECTOR PROTEIN RABENOSYN-5-RELATED"/>
    <property type="match status" value="1"/>
</dbReference>
<gene>
    <name evidence="7" type="ORF">P43SY_001417</name>
</gene>
<feature type="region of interest" description="Disordered" evidence="5">
    <location>
        <begin position="399"/>
        <end position="459"/>
    </location>
</feature>
<evidence type="ECO:0000256" key="3">
    <source>
        <dbReference type="ARBA" id="ARBA00022833"/>
    </source>
</evidence>
<dbReference type="Proteomes" id="UP001209570">
    <property type="component" value="Unassembled WGS sequence"/>
</dbReference>
<dbReference type="InterPro" id="IPR017455">
    <property type="entry name" value="Znf_FYVE-rel"/>
</dbReference>
<dbReference type="InterPro" id="IPR023393">
    <property type="entry name" value="START-like_dom_sf"/>
</dbReference>
<name>A0AAD5QDC7_PYTIN</name>
<protein>
    <recommendedName>
        <fullName evidence="6">FYVE-type domain-containing protein</fullName>
    </recommendedName>
</protein>
<dbReference type="InterPro" id="IPR011011">
    <property type="entry name" value="Znf_FYVE_PHD"/>
</dbReference>
<feature type="region of interest" description="Disordered" evidence="5">
    <location>
        <begin position="514"/>
        <end position="539"/>
    </location>
</feature>
<evidence type="ECO:0000259" key="6">
    <source>
        <dbReference type="PROSITE" id="PS50178"/>
    </source>
</evidence>
<dbReference type="SUPFAM" id="SSF55961">
    <property type="entry name" value="Bet v1-like"/>
    <property type="match status" value="1"/>
</dbReference>
<dbReference type="PROSITE" id="PS50178">
    <property type="entry name" value="ZF_FYVE"/>
    <property type="match status" value="1"/>
</dbReference>
<keyword evidence="2 4" id="KW-0863">Zinc-finger</keyword>
<evidence type="ECO:0000256" key="5">
    <source>
        <dbReference type="SAM" id="MobiDB-lite"/>
    </source>
</evidence>
<dbReference type="InterPro" id="IPR013083">
    <property type="entry name" value="Znf_RING/FYVE/PHD"/>
</dbReference>
<evidence type="ECO:0000313" key="7">
    <source>
        <dbReference type="EMBL" id="KAJ0406486.1"/>
    </source>
</evidence>
<keyword evidence="8" id="KW-1185">Reference proteome</keyword>
<dbReference type="SUPFAM" id="SSF57903">
    <property type="entry name" value="FYVE/PHD zinc finger"/>
    <property type="match status" value="1"/>
</dbReference>
<dbReference type="PROSITE" id="PS00518">
    <property type="entry name" value="ZF_RING_1"/>
    <property type="match status" value="1"/>
</dbReference>
<dbReference type="InterPro" id="IPR052727">
    <property type="entry name" value="Rab4/Rab5_effector"/>
</dbReference>
<organism evidence="7 8">
    <name type="scientific">Pythium insidiosum</name>
    <name type="common">Pythiosis disease agent</name>
    <dbReference type="NCBI Taxonomy" id="114742"/>
    <lineage>
        <taxon>Eukaryota</taxon>
        <taxon>Sar</taxon>
        <taxon>Stramenopiles</taxon>
        <taxon>Oomycota</taxon>
        <taxon>Peronosporomycetes</taxon>
        <taxon>Pythiales</taxon>
        <taxon>Pythiaceae</taxon>
        <taxon>Pythium</taxon>
    </lineage>
</organism>
<dbReference type="AlphaFoldDB" id="A0AAD5QDC7"/>
<dbReference type="EMBL" id="JAKCXM010000032">
    <property type="protein sequence ID" value="KAJ0406486.1"/>
    <property type="molecule type" value="Genomic_DNA"/>
</dbReference>
<feature type="compositionally biased region" description="Polar residues" evidence="5">
    <location>
        <begin position="348"/>
        <end position="371"/>
    </location>
</feature>
<dbReference type="PANTHER" id="PTHR13510:SF44">
    <property type="entry name" value="RABENOSYN-5"/>
    <property type="match status" value="1"/>
</dbReference>
<feature type="compositionally biased region" description="Basic and acidic residues" evidence="5">
    <location>
        <begin position="530"/>
        <end position="539"/>
    </location>
</feature>
<feature type="compositionally biased region" description="Basic and acidic residues" evidence="5">
    <location>
        <begin position="425"/>
        <end position="440"/>
    </location>
</feature>
<feature type="region of interest" description="Disordered" evidence="5">
    <location>
        <begin position="348"/>
        <end position="378"/>
    </location>
</feature>
<reference evidence="7" key="1">
    <citation type="submission" date="2021-12" db="EMBL/GenBank/DDBJ databases">
        <title>Prjna785345.</title>
        <authorList>
            <person name="Rujirawat T."/>
            <person name="Krajaejun T."/>
        </authorList>
    </citation>
    <scope>NUCLEOTIDE SEQUENCE</scope>
    <source>
        <strain evidence="7">Pi057C3</strain>
    </source>
</reference>
<dbReference type="InterPro" id="IPR017907">
    <property type="entry name" value="Znf_RING_CS"/>
</dbReference>
<proteinExistence type="predicted"/>
<keyword evidence="1" id="KW-0479">Metal-binding</keyword>
<dbReference type="InterPro" id="IPR000306">
    <property type="entry name" value="Znf_FYVE"/>
</dbReference>
<evidence type="ECO:0000313" key="8">
    <source>
        <dbReference type="Proteomes" id="UP001209570"/>
    </source>
</evidence>
<dbReference type="Gene3D" id="3.30.40.10">
    <property type="entry name" value="Zinc/RING finger domain, C3HC4 (zinc finger)"/>
    <property type="match status" value="1"/>
</dbReference>
<sequence length="539" mass="59862">MSSVSSEMRFPMEERFLPRVRISKNRFEDWRAVAIKEIVGVLQNPKSWYYNPNSLKDSFRPMYEKDAIRGSARSYEDTNKKDTLCLAHLPVTLDDVAFGLHAVTTLDQRAILAHMYEGNFLDGAVLRVHEGGTTEDPFHFCGLKWIAYTSGAPGIVPPRDSIFFEYSATMTDAFQRRVLVQFTRSFPLQPEEIKERKNGFIRTVQSELAFYRTEGSGVLVQSLGCFDPGAETPAWVATRSLTDLFNSVHHLVCVADARAVVVSGLVRRFKSPKMSSESKMCIVCRKKFNMLRSRHTCRSCGHGMCKNCMTNLTFFNEASTHAPNIPVTLTEKFCTTCIKESRERRSIDSLTASMTKMSVTPSASMASMSNYSEREDSIASIPSQTKSFGVSMSSSTTTATLSVSSPSELDRHTAGRSLQHSQSQSDRELGEFSEYRERAIVPENEPVGKTSTSSNPDVFNKMNESIRRQEELLMTLQMGMQARVHQPAYPAAYGAPGIAAAPAVPAYPAPPLPVSSDFLGTPPSPAHGVNAEERFEVLS</sequence>
<dbReference type="Pfam" id="PF01363">
    <property type="entry name" value="FYVE"/>
    <property type="match status" value="1"/>
</dbReference>
<keyword evidence="3" id="KW-0862">Zinc</keyword>
<evidence type="ECO:0000256" key="1">
    <source>
        <dbReference type="ARBA" id="ARBA00022723"/>
    </source>
</evidence>